<dbReference type="GO" id="GO:0046872">
    <property type="term" value="F:metal ion binding"/>
    <property type="evidence" value="ECO:0007669"/>
    <property type="project" value="InterPro"/>
</dbReference>
<proteinExistence type="predicted"/>
<dbReference type="InterPro" id="IPR009061">
    <property type="entry name" value="DNA-bd_dom_put_sf"/>
</dbReference>
<keyword evidence="3" id="KW-1185">Reference proteome</keyword>
<reference evidence="2 3" key="1">
    <citation type="submission" date="2019-02" db="EMBL/GenBank/DDBJ databases">
        <title>Deep-cultivation of Planctomycetes and their phenomic and genomic characterization uncovers novel biology.</title>
        <authorList>
            <person name="Wiegand S."/>
            <person name="Jogler M."/>
            <person name="Boedeker C."/>
            <person name="Pinto D."/>
            <person name="Vollmers J."/>
            <person name="Rivas-Marin E."/>
            <person name="Kohn T."/>
            <person name="Peeters S.H."/>
            <person name="Heuer A."/>
            <person name="Rast P."/>
            <person name="Oberbeckmann S."/>
            <person name="Bunk B."/>
            <person name="Jeske O."/>
            <person name="Meyerdierks A."/>
            <person name="Storesund J.E."/>
            <person name="Kallscheuer N."/>
            <person name="Luecker S."/>
            <person name="Lage O.M."/>
            <person name="Pohl T."/>
            <person name="Merkel B.J."/>
            <person name="Hornburger P."/>
            <person name="Mueller R.-W."/>
            <person name="Bruemmer F."/>
            <person name="Labrenz M."/>
            <person name="Spormann A.M."/>
            <person name="Op Den Camp H."/>
            <person name="Overmann J."/>
            <person name="Amann R."/>
            <person name="Jetten M.S.M."/>
            <person name="Mascher T."/>
            <person name="Medema M.H."/>
            <person name="Devos D.P."/>
            <person name="Kaster A.-K."/>
            <person name="Ovreas L."/>
            <person name="Rohde M."/>
            <person name="Galperin M.Y."/>
            <person name="Jogler C."/>
        </authorList>
    </citation>
    <scope>NUCLEOTIDE SEQUENCE [LARGE SCALE GENOMIC DNA]</scope>
    <source>
        <strain evidence="2 3">Pan54</strain>
    </source>
</reference>
<dbReference type="GO" id="GO:0031419">
    <property type="term" value="F:cobalamin binding"/>
    <property type="evidence" value="ECO:0007669"/>
    <property type="project" value="InterPro"/>
</dbReference>
<dbReference type="InterPro" id="IPR003759">
    <property type="entry name" value="Cbl-bd_cap"/>
</dbReference>
<dbReference type="Gene3D" id="1.10.1240.10">
    <property type="entry name" value="Methionine synthase domain"/>
    <property type="match status" value="1"/>
</dbReference>
<dbReference type="OrthoDB" id="264258at2"/>
<feature type="domain" description="B12-binding" evidence="1">
    <location>
        <begin position="162"/>
        <end position="288"/>
    </location>
</feature>
<dbReference type="SUPFAM" id="SSF52242">
    <property type="entry name" value="Cobalamin (vitamin B12)-binding domain"/>
    <property type="match status" value="1"/>
</dbReference>
<dbReference type="AlphaFoldDB" id="A0A5C5XBA5"/>
<dbReference type="InterPro" id="IPR036724">
    <property type="entry name" value="Cobalamin-bd_sf"/>
</dbReference>
<dbReference type="SUPFAM" id="SSF46955">
    <property type="entry name" value="Putative DNA-binding domain"/>
    <property type="match status" value="1"/>
</dbReference>
<dbReference type="EMBL" id="SJPG01000001">
    <property type="protein sequence ID" value="TWT59563.1"/>
    <property type="molecule type" value="Genomic_DNA"/>
</dbReference>
<dbReference type="Pfam" id="PF12728">
    <property type="entry name" value="HTH_17"/>
    <property type="match status" value="1"/>
</dbReference>
<dbReference type="PROSITE" id="PS51332">
    <property type="entry name" value="B12_BINDING"/>
    <property type="match status" value="1"/>
</dbReference>
<evidence type="ECO:0000259" key="1">
    <source>
        <dbReference type="PROSITE" id="PS51332"/>
    </source>
</evidence>
<evidence type="ECO:0000313" key="2">
    <source>
        <dbReference type="EMBL" id="TWT59563.1"/>
    </source>
</evidence>
<sequence length="291" mass="32722">MMLSPKQIAEALQVSESSVKRWCDSGRLKTQYTSGGHRRVGTKSLLQFLRDSNKTLVHPELLGLPAFPADENADPEKLSEQLCEALLNLDETRSRQIISELYLSGLSVLQIMETIIVPALHLIGDRWQCGDVQIFQERRGCEIVTILIHDLRRMIDEPPAEAPQAIGGAVSGDPYKIPSLVIETVLKEIGWNATSLGENLPLETFASAIDALNPTMLWLSLSYLRDVNQFLQEYQTFYQKYGDRVAIIIGGRAATPELLKQMKFFSYCESAERLVELCQTWSTIQQPHQTS</sequence>
<dbReference type="InterPro" id="IPR006158">
    <property type="entry name" value="Cobalamin-bd"/>
</dbReference>
<dbReference type="Gene3D" id="3.40.50.280">
    <property type="entry name" value="Cobalamin-binding domain"/>
    <property type="match status" value="1"/>
</dbReference>
<dbReference type="Pfam" id="PF02607">
    <property type="entry name" value="B12-binding_2"/>
    <property type="match status" value="1"/>
</dbReference>
<dbReference type="InterPro" id="IPR036594">
    <property type="entry name" value="Meth_synthase_dom"/>
</dbReference>
<gene>
    <name evidence="2" type="ORF">Pan54_02700</name>
</gene>
<protein>
    <submittedName>
        <fullName evidence="2">B12 binding domain protein</fullName>
    </submittedName>
</protein>
<name>A0A5C5XBA5_9PLAN</name>
<dbReference type="Gene3D" id="1.10.1660.10">
    <property type="match status" value="1"/>
</dbReference>
<accession>A0A5C5XBA5</accession>
<dbReference type="Proteomes" id="UP000316095">
    <property type="component" value="Unassembled WGS sequence"/>
</dbReference>
<organism evidence="2 3">
    <name type="scientific">Rubinisphaera italica</name>
    <dbReference type="NCBI Taxonomy" id="2527969"/>
    <lineage>
        <taxon>Bacteria</taxon>
        <taxon>Pseudomonadati</taxon>
        <taxon>Planctomycetota</taxon>
        <taxon>Planctomycetia</taxon>
        <taxon>Planctomycetales</taxon>
        <taxon>Planctomycetaceae</taxon>
        <taxon>Rubinisphaera</taxon>
    </lineage>
</organism>
<comment type="caution">
    <text evidence="2">The sequence shown here is derived from an EMBL/GenBank/DDBJ whole genome shotgun (WGS) entry which is preliminary data.</text>
</comment>
<dbReference type="InterPro" id="IPR041657">
    <property type="entry name" value="HTH_17"/>
</dbReference>
<evidence type="ECO:0000313" key="3">
    <source>
        <dbReference type="Proteomes" id="UP000316095"/>
    </source>
</evidence>